<accession>A0ABV7EKL6</accession>
<dbReference type="EMBL" id="JBHRSS010000001">
    <property type="protein sequence ID" value="MFC3102441.1"/>
    <property type="molecule type" value="Genomic_DNA"/>
</dbReference>
<dbReference type="Pfam" id="PF01370">
    <property type="entry name" value="Epimerase"/>
    <property type="match status" value="1"/>
</dbReference>
<protein>
    <submittedName>
        <fullName evidence="2">NAD-dependent epimerase/dehydratase family protein</fullName>
    </submittedName>
</protein>
<evidence type="ECO:0000259" key="1">
    <source>
        <dbReference type="Pfam" id="PF01370"/>
    </source>
</evidence>
<dbReference type="Gene3D" id="3.40.50.720">
    <property type="entry name" value="NAD(P)-binding Rossmann-like Domain"/>
    <property type="match status" value="1"/>
</dbReference>
<feature type="domain" description="NAD-dependent epimerase/dehydratase" evidence="1">
    <location>
        <begin position="5"/>
        <end position="210"/>
    </location>
</feature>
<keyword evidence="3" id="KW-1185">Reference proteome</keyword>
<reference evidence="3" key="1">
    <citation type="journal article" date="2019" name="Int. J. Syst. Evol. Microbiol.">
        <title>The Global Catalogue of Microorganisms (GCM) 10K type strain sequencing project: providing services to taxonomists for standard genome sequencing and annotation.</title>
        <authorList>
            <consortium name="The Broad Institute Genomics Platform"/>
            <consortium name="The Broad Institute Genome Sequencing Center for Infectious Disease"/>
            <person name="Wu L."/>
            <person name="Ma J."/>
        </authorList>
    </citation>
    <scope>NUCLEOTIDE SEQUENCE [LARGE SCALE GENOMIC DNA]</scope>
    <source>
        <strain evidence="3">KCTC 52640</strain>
    </source>
</reference>
<name>A0ABV7EKL6_9GAMM</name>
<dbReference type="InterPro" id="IPR051783">
    <property type="entry name" value="NAD(P)-dependent_oxidoreduct"/>
</dbReference>
<dbReference type="InterPro" id="IPR001509">
    <property type="entry name" value="Epimerase_deHydtase"/>
</dbReference>
<dbReference type="PANTHER" id="PTHR48079">
    <property type="entry name" value="PROTEIN YEEZ"/>
    <property type="match status" value="1"/>
</dbReference>
<sequence length="310" mass="32981">MAPRVAVTGASGFIGSTVTRALAAEGWQVRALTRTDSWAGRLRDQGLEVTVGSLAEPAALDELVAGVDAVVHCAGAVRGSCYADFAEINVAGTENLIAAMAGRHLPLVALSSLAAREPQLSDYARSKQAMEALLAETDIPLDCLVLRPPAVYGPGDTELKPLFDAFARGLAPLPGAPDARVSLLYVDDLAAAIVAWLNASERAGGVYEIGDASARGYSWDEVVRTAETLLERRIRRIPVPGAALDGVAWVNTRMSRWLGYAPMLTPGKLQELRHADWVCDNRPLQQMLDWAPQVDLAAGLKTTCGWGRAA</sequence>
<dbReference type="Proteomes" id="UP001595462">
    <property type="component" value="Unassembled WGS sequence"/>
</dbReference>
<evidence type="ECO:0000313" key="3">
    <source>
        <dbReference type="Proteomes" id="UP001595462"/>
    </source>
</evidence>
<evidence type="ECO:0000313" key="2">
    <source>
        <dbReference type="EMBL" id="MFC3102441.1"/>
    </source>
</evidence>
<dbReference type="InterPro" id="IPR036291">
    <property type="entry name" value="NAD(P)-bd_dom_sf"/>
</dbReference>
<organism evidence="2 3">
    <name type="scientific">Salinisphaera aquimarina</name>
    <dbReference type="NCBI Taxonomy" id="2094031"/>
    <lineage>
        <taxon>Bacteria</taxon>
        <taxon>Pseudomonadati</taxon>
        <taxon>Pseudomonadota</taxon>
        <taxon>Gammaproteobacteria</taxon>
        <taxon>Salinisphaerales</taxon>
        <taxon>Salinisphaeraceae</taxon>
        <taxon>Salinisphaera</taxon>
    </lineage>
</organism>
<comment type="caution">
    <text evidence="2">The sequence shown here is derived from an EMBL/GenBank/DDBJ whole genome shotgun (WGS) entry which is preliminary data.</text>
</comment>
<dbReference type="RefSeq" id="WP_380685509.1">
    <property type="nucleotide sequence ID" value="NZ_JBHRSS010000001.1"/>
</dbReference>
<dbReference type="SUPFAM" id="SSF51735">
    <property type="entry name" value="NAD(P)-binding Rossmann-fold domains"/>
    <property type="match status" value="1"/>
</dbReference>
<dbReference type="PANTHER" id="PTHR48079:SF6">
    <property type="entry name" value="NAD(P)-BINDING DOMAIN-CONTAINING PROTEIN-RELATED"/>
    <property type="match status" value="1"/>
</dbReference>
<proteinExistence type="predicted"/>
<gene>
    <name evidence="2" type="ORF">ACFOSU_00885</name>
</gene>